<proteinExistence type="predicted"/>
<protein>
    <recommendedName>
        <fullName evidence="1">DUF7770 domain-containing protein</fullName>
    </recommendedName>
</protein>
<reference evidence="2 3" key="1">
    <citation type="submission" date="2019-02" db="EMBL/GenBank/DDBJ databases">
        <title>Genome sequencing of the rare red list fungi Bondarzewia mesenterica.</title>
        <authorList>
            <person name="Buettner E."/>
            <person name="Kellner H."/>
        </authorList>
    </citation>
    <scope>NUCLEOTIDE SEQUENCE [LARGE SCALE GENOMIC DNA]</scope>
    <source>
        <strain evidence="2 3">DSM 108281</strain>
    </source>
</reference>
<dbReference type="Proteomes" id="UP000310158">
    <property type="component" value="Unassembled WGS sequence"/>
</dbReference>
<name>A0A4S4LTJ6_9AGAM</name>
<dbReference type="OrthoDB" id="3527137at2759"/>
<feature type="domain" description="DUF7770" evidence="1">
    <location>
        <begin position="56"/>
        <end position="149"/>
    </location>
</feature>
<dbReference type="InterPro" id="IPR056672">
    <property type="entry name" value="DUF7770"/>
</dbReference>
<keyword evidence="3" id="KW-1185">Reference proteome</keyword>
<comment type="caution">
    <text evidence="2">The sequence shown here is derived from an EMBL/GenBank/DDBJ whole genome shotgun (WGS) entry which is preliminary data.</text>
</comment>
<gene>
    <name evidence="2" type="ORF">EW146_g4770</name>
</gene>
<organism evidence="2 3">
    <name type="scientific">Bondarzewia mesenterica</name>
    <dbReference type="NCBI Taxonomy" id="1095465"/>
    <lineage>
        <taxon>Eukaryota</taxon>
        <taxon>Fungi</taxon>
        <taxon>Dikarya</taxon>
        <taxon>Basidiomycota</taxon>
        <taxon>Agaricomycotina</taxon>
        <taxon>Agaricomycetes</taxon>
        <taxon>Russulales</taxon>
        <taxon>Bondarzewiaceae</taxon>
        <taxon>Bondarzewia</taxon>
    </lineage>
</organism>
<accession>A0A4S4LTJ6</accession>
<evidence type="ECO:0000259" key="1">
    <source>
        <dbReference type="Pfam" id="PF24968"/>
    </source>
</evidence>
<dbReference type="Pfam" id="PF24968">
    <property type="entry name" value="DUF7770"/>
    <property type="match status" value="1"/>
</dbReference>
<sequence length="149" mass="17490">MRNVFSEIHDAALAVQQRHVANPENRPTVFIELPDMTRAERITSVFFHSCMITSYGQQSLHWHLFFKLYTPVGVQARSVEFNSQRLQMSTMEIRLYVTSRPYRYSTKNYTDLFKIPVREGTTVQDILSFILAKKRDQYRLNSLGSGCRY</sequence>
<evidence type="ECO:0000313" key="2">
    <source>
        <dbReference type="EMBL" id="THH15759.1"/>
    </source>
</evidence>
<dbReference type="AlphaFoldDB" id="A0A4S4LTJ6"/>
<evidence type="ECO:0000313" key="3">
    <source>
        <dbReference type="Proteomes" id="UP000310158"/>
    </source>
</evidence>
<dbReference type="EMBL" id="SGPL01000192">
    <property type="protein sequence ID" value="THH15759.1"/>
    <property type="molecule type" value="Genomic_DNA"/>
</dbReference>